<dbReference type="InterPro" id="IPR003594">
    <property type="entry name" value="HATPase_dom"/>
</dbReference>
<comment type="caution">
    <text evidence="10">The sequence shown here is derived from an EMBL/GenBank/DDBJ whole genome shotgun (WGS) entry which is preliminary data.</text>
</comment>
<dbReference type="EC" id="2.7.13.3" evidence="2"/>
<sequence>MTIETLSDVGAGVTERLSIELRVKQELARELHDRVAQILTTMLVEMERIKSPGFPHECVPAEVSHYQDATREVLGNIRQILGELQQEENLGRDLPERVQCLLDRFQARTGILTRLSVSASWPRRVTSMAAVNLYRLLEEALNNIQLHSGAKSVEVFLELAKSDLVAVRVVDDGRGFAAGLGERIGLGLLGMKERALLLGGELKIEPASPHGTALTAVIPRENLS</sequence>
<keyword evidence="4" id="KW-0808">Transferase</keyword>
<evidence type="ECO:0000256" key="1">
    <source>
        <dbReference type="ARBA" id="ARBA00000085"/>
    </source>
</evidence>
<gene>
    <name evidence="10" type="ORF">JF888_09300</name>
</gene>
<dbReference type="Gene3D" id="1.20.5.1930">
    <property type="match status" value="1"/>
</dbReference>
<dbReference type="CDD" id="cd16917">
    <property type="entry name" value="HATPase_UhpB-NarQ-NarX-like"/>
    <property type="match status" value="1"/>
</dbReference>
<dbReference type="RefSeq" id="WP_338179262.1">
    <property type="nucleotide sequence ID" value="NZ_JAEKNQ010000035.1"/>
</dbReference>
<accession>A0A934NCD5</accession>
<evidence type="ECO:0000313" key="10">
    <source>
        <dbReference type="EMBL" id="MBJ7603366.1"/>
    </source>
</evidence>
<dbReference type="Pfam" id="PF02518">
    <property type="entry name" value="HATPase_c"/>
    <property type="match status" value="1"/>
</dbReference>
<dbReference type="Gene3D" id="3.30.565.10">
    <property type="entry name" value="Histidine kinase-like ATPase, C-terminal domain"/>
    <property type="match status" value="1"/>
</dbReference>
<evidence type="ECO:0000256" key="6">
    <source>
        <dbReference type="ARBA" id="ARBA00022777"/>
    </source>
</evidence>
<proteinExistence type="predicted"/>
<dbReference type="Proteomes" id="UP000620075">
    <property type="component" value="Unassembled WGS sequence"/>
</dbReference>
<reference evidence="10 11" key="1">
    <citation type="submission" date="2020-10" db="EMBL/GenBank/DDBJ databases">
        <title>Ca. Dormibacterota MAGs.</title>
        <authorList>
            <person name="Montgomery K."/>
        </authorList>
    </citation>
    <scope>NUCLEOTIDE SEQUENCE [LARGE SCALE GENOMIC DNA]</scope>
    <source>
        <strain evidence="10">SC8811_S16_3</strain>
    </source>
</reference>
<organism evidence="10 11">
    <name type="scientific">Candidatus Dormiibacter inghamiae</name>
    <dbReference type="NCBI Taxonomy" id="3127013"/>
    <lineage>
        <taxon>Bacteria</taxon>
        <taxon>Bacillati</taxon>
        <taxon>Candidatus Dormiibacterota</taxon>
        <taxon>Candidatus Dormibacteria</taxon>
        <taxon>Candidatus Dormibacterales</taxon>
        <taxon>Candidatus Dormibacteraceae</taxon>
        <taxon>Candidatus Dormiibacter</taxon>
    </lineage>
</organism>
<keyword evidence="8" id="KW-0902">Two-component regulatory system</keyword>
<keyword evidence="3" id="KW-0597">Phosphoprotein</keyword>
<dbReference type="PANTHER" id="PTHR24421:SF10">
    <property type="entry name" value="NITRATE_NITRITE SENSOR PROTEIN NARQ"/>
    <property type="match status" value="1"/>
</dbReference>
<dbReference type="Pfam" id="PF07730">
    <property type="entry name" value="HisKA_3"/>
    <property type="match status" value="1"/>
</dbReference>
<dbReference type="EMBL" id="JAEKNQ010000035">
    <property type="protein sequence ID" value="MBJ7603366.1"/>
    <property type="molecule type" value="Genomic_DNA"/>
</dbReference>
<dbReference type="AlphaFoldDB" id="A0A934NCD5"/>
<evidence type="ECO:0000256" key="8">
    <source>
        <dbReference type="ARBA" id="ARBA00023012"/>
    </source>
</evidence>
<evidence type="ECO:0000256" key="7">
    <source>
        <dbReference type="ARBA" id="ARBA00022840"/>
    </source>
</evidence>
<keyword evidence="5" id="KW-0547">Nucleotide-binding</keyword>
<dbReference type="PROSITE" id="PS50109">
    <property type="entry name" value="HIS_KIN"/>
    <property type="match status" value="1"/>
</dbReference>
<dbReference type="GO" id="GO:0005524">
    <property type="term" value="F:ATP binding"/>
    <property type="evidence" value="ECO:0007669"/>
    <property type="project" value="UniProtKB-KW"/>
</dbReference>
<evidence type="ECO:0000256" key="3">
    <source>
        <dbReference type="ARBA" id="ARBA00022553"/>
    </source>
</evidence>
<dbReference type="SMART" id="SM00387">
    <property type="entry name" value="HATPase_c"/>
    <property type="match status" value="1"/>
</dbReference>
<dbReference type="GO" id="GO:0016020">
    <property type="term" value="C:membrane"/>
    <property type="evidence" value="ECO:0007669"/>
    <property type="project" value="InterPro"/>
</dbReference>
<dbReference type="PANTHER" id="PTHR24421">
    <property type="entry name" value="NITRATE/NITRITE SENSOR PROTEIN NARX-RELATED"/>
    <property type="match status" value="1"/>
</dbReference>
<feature type="domain" description="Histidine kinase" evidence="9">
    <location>
        <begin position="26"/>
        <end position="222"/>
    </location>
</feature>
<name>A0A934NCD5_9BACT</name>
<protein>
    <recommendedName>
        <fullName evidence="2">histidine kinase</fullName>
        <ecNumber evidence="2">2.7.13.3</ecNumber>
    </recommendedName>
</protein>
<dbReference type="InterPro" id="IPR050482">
    <property type="entry name" value="Sensor_HK_TwoCompSys"/>
</dbReference>
<evidence type="ECO:0000259" key="9">
    <source>
        <dbReference type="PROSITE" id="PS50109"/>
    </source>
</evidence>
<dbReference type="InterPro" id="IPR036890">
    <property type="entry name" value="HATPase_C_sf"/>
</dbReference>
<keyword evidence="6" id="KW-0418">Kinase</keyword>
<evidence type="ECO:0000313" key="11">
    <source>
        <dbReference type="Proteomes" id="UP000620075"/>
    </source>
</evidence>
<evidence type="ECO:0000256" key="4">
    <source>
        <dbReference type="ARBA" id="ARBA00022679"/>
    </source>
</evidence>
<dbReference type="SUPFAM" id="SSF55874">
    <property type="entry name" value="ATPase domain of HSP90 chaperone/DNA topoisomerase II/histidine kinase"/>
    <property type="match status" value="1"/>
</dbReference>
<comment type="catalytic activity">
    <reaction evidence="1">
        <text>ATP + protein L-histidine = ADP + protein N-phospho-L-histidine.</text>
        <dbReference type="EC" id="2.7.13.3"/>
    </reaction>
</comment>
<keyword evidence="7" id="KW-0067">ATP-binding</keyword>
<evidence type="ECO:0000256" key="5">
    <source>
        <dbReference type="ARBA" id="ARBA00022741"/>
    </source>
</evidence>
<evidence type="ECO:0000256" key="2">
    <source>
        <dbReference type="ARBA" id="ARBA00012438"/>
    </source>
</evidence>
<dbReference type="InterPro" id="IPR011712">
    <property type="entry name" value="Sig_transdc_His_kin_sub3_dim/P"/>
</dbReference>
<dbReference type="InterPro" id="IPR005467">
    <property type="entry name" value="His_kinase_dom"/>
</dbReference>
<dbReference type="GO" id="GO:0000155">
    <property type="term" value="F:phosphorelay sensor kinase activity"/>
    <property type="evidence" value="ECO:0007669"/>
    <property type="project" value="InterPro"/>
</dbReference>
<dbReference type="GO" id="GO:0046983">
    <property type="term" value="F:protein dimerization activity"/>
    <property type="evidence" value="ECO:0007669"/>
    <property type="project" value="InterPro"/>
</dbReference>